<feature type="region of interest" description="Disordered" evidence="1">
    <location>
        <begin position="476"/>
        <end position="510"/>
    </location>
</feature>
<dbReference type="Pfam" id="PF01417">
    <property type="entry name" value="ENTH"/>
    <property type="match status" value="1"/>
</dbReference>
<dbReference type="PANTHER" id="PTHR12276">
    <property type="entry name" value="EPSIN/ENT-RELATED"/>
    <property type="match status" value="1"/>
</dbReference>
<keyword evidence="4" id="KW-1185">Reference proteome</keyword>
<evidence type="ECO:0000313" key="3">
    <source>
        <dbReference type="EMBL" id="OXA55591.1"/>
    </source>
</evidence>
<comment type="caution">
    <text evidence="3">The sequence shown here is derived from an EMBL/GenBank/DDBJ whole genome shotgun (WGS) entry which is preliminary data.</text>
</comment>
<protein>
    <submittedName>
        <fullName evidence="3">Clathrin interactor 1</fullName>
    </submittedName>
</protein>
<dbReference type="InterPro" id="IPR013809">
    <property type="entry name" value="ENTH"/>
</dbReference>
<feature type="compositionally biased region" description="Low complexity" evidence="1">
    <location>
        <begin position="443"/>
        <end position="454"/>
    </location>
</feature>
<feature type="compositionally biased region" description="Polar residues" evidence="1">
    <location>
        <begin position="207"/>
        <end position="219"/>
    </location>
</feature>
<dbReference type="SUPFAM" id="SSF48464">
    <property type="entry name" value="ENTH/VHS domain"/>
    <property type="match status" value="1"/>
</dbReference>
<dbReference type="GO" id="GO:0005768">
    <property type="term" value="C:endosome"/>
    <property type="evidence" value="ECO:0007669"/>
    <property type="project" value="TreeGrafter"/>
</dbReference>
<feature type="compositionally biased region" description="Basic and acidic residues" evidence="1">
    <location>
        <begin position="316"/>
        <end position="330"/>
    </location>
</feature>
<evidence type="ECO:0000313" key="4">
    <source>
        <dbReference type="Proteomes" id="UP000198287"/>
    </source>
</evidence>
<feature type="compositionally biased region" description="Low complexity" evidence="1">
    <location>
        <begin position="230"/>
        <end position="250"/>
    </location>
</feature>
<dbReference type="OMA" id="MNDAIMN"/>
<feature type="region of interest" description="Disordered" evidence="1">
    <location>
        <begin position="434"/>
        <end position="460"/>
    </location>
</feature>
<dbReference type="PANTHER" id="PTHR12276:SF45">
    <property type="entry name" value="CLATHRIN INTERACTOR 1"/>
    <property type="match status" value="1"/>
</dbReference>
<dbReference type="GO" id="GO:0005886">
    <property type="term" value="C:plasma membrane"/>
    <property type="evidence" value="ECO:0007669"/>
    <property type="project" value="TreeGrafter"/>
</dbReference>
<organism evidence="3 4">
    <name type="scientific">Folsomia candida</name>
    <name type="common">Springtail</name>
    <dbReference type="NCBI Taxonomy" id="158441"/>
    <lineage>
        <taxon>Eukaryota</taxon>
        <taxon>Metazoa</taxon>
        <taxon>Ecdysozoa</taxon>
        <taxon>Arthropoda</taxon>
        <taxon>Hexapoda</taxon>
        <taxon>Collembola</taxon>
        <taxon>Entomobryomorpha</taxon>
        <taxon>Isotomoidea</taxon>
        <taxon>Isotomidae</taxon>
        <taxon>Proisotominae</taxon>
        <taxon>Folsomia</taxon>
    </lineage>
</organism>
<dbReference type="AlphaFoldDB" id="A0A226EFK6"/>
<dbReference type="PROSITE" id="PS50942">
    <property type="entry name" value="ENTH"/>
    <property type="match status" value="1"/>
</dbReference>
<dbReference type="STRING" id="158441.A0A226EFK6"/>
<dbReference type="GO" id="GO:0005543">
    <property type="term" value="F:phospholipid binding"/>
    <property type="evidence" value="ECO:0007669"/>
    <property type="project" value="TreeGrafter"/>
</dbReference>
<dbReference type="GO" id="GO:0006897">
    <property type="term" value="P:endocytosis"/>
    <property type="evidence" value="ECO:0007669"/>
    <property type="project" value="TreeGrafter"/>
</dbReference>
<dbReference type="EMBL" id="LNIX01000004">
    <property type="protein sequence ID" value="OXA55591.1"/>
    <property type="molecule type" value="Genomic_DNA"/>
</dbReference>
<accession>A0A226EFK6</accession>
<evidence type="ECO:0000259" key="2">
    <source>
        <dbReference type="PROSITE" id="PS50942"/>
    </source>
</evidence>
<dbReference type="GO" id="GO:0030125">
    <property type="term" value="C:clathrin vesicle coat"/>
    <property type="evidence" value="ECO:0007669"/>
    <property type="project" value="TreeGrafter"/>
</dbReference>
<dbReference type="FunFam" id="1.25.40.90:FF:000006">
    <property type="entry name" value="Clathrin interactor 1"/>
    <property type="match status" value="1"/>
</dbReference>
<gene>
    <name evidence="3" type="ORF">Fcan01_09902</name>
</gene>
<sequence>MWKVRELTDKLTNVVMNYTDIESRVREATNDEPWGPTGTIKHELSQATFSYESFPEVMGMLWKRIAENKRSPRRIYKSMLLLHHLLLHGSDRVVRAAQDRLYEIRSLQDYHVIYEPGFNLDAIIPPSGTETKDGELNVRVKAKELVELIQDEERLRDERKKARKNRDKYVGIGSDRMTTSKWDNNDYGGGNGGGGYDDDFGNKKSRSPSPTFGKSSFKTFSDMDTDFKKSSSSNSFNNNHNSSSSFKTNKPAPPSPGLEISDDFDPRREEKASDFGDFTSAVSAKPVPSPVKKDSTDGDFADFQSAFGDSKPITTKAEEPPNRTESKADDLLGLSLDLRGRSTALPSSNLLSDDLFSNSMPSVTNTSPASNVLDFASFGSPSVSSPVGMGQFSPGFSTTTFPSMASPTQPMAQALPQMNYGGNNILAPVLEPAKSSSGGGSVNGNVPTLNNNNNSTKQSLQGTTWSDLNITMDDLNLGRSNSRNQAGAGGKTPMNQLKTNSTSNNFGGLL</sequence>
<name>A0A226EFK6_FOLCA</name>
<reference evidence="3 4" key="1">
    <citation type="submission" date="2015-12" db="EMBL/GenBank/DDBJ databases">
        <title>The genome of Folsomia candida.</title>
        <authorList>
            <person name="Faddeeva A."/>
            <person name="Derks M.F."/>
            <person name="Anvar Y."/>
            <person name="Smit S."/>
            <person name="Van Straalen N."/>
            <person name="Roelofs D."/>
        </authorList>
    </citation>
    <scope>NUCLEOTIDE SEQUENCE [LARGE SCALE GENOMIC DNA]</scope>
    <source>
        <strain evidence="3 4">VU population</strain>
        <tissue evidence="3">Whole body</tissue>
    </source>
</reference>
<evidence type="ECO:0000256" key="1">
    <source>
        <dbReference type="SAM" id="MobiDB-lite"/>
    </source>
</evidence>
<dbReference type="Gene3D" id="1.25.40.90">
    <property type="match status" value="1"/>
</dbReference>
<dbReference type="OrthoDB" id="4033880at2759"/>
<dbReference type="GO" id="GO:0030276">
    <property type="term" value="F:clathrin binding"/>
    <property type="evidence" value="ECO:0007669"/>
    <property type="project" value="TreeGrafter"/>
</dbReference>
<dbReference type="SMART" id="SM00273">
    <property type="entry name" value="ENTH"/>
    <property type="match status" value="1"/>
</dbReference>
<dbReference type="InterPro" id="IPR008942">
    <property type="entry name" value="ENTH_VHS"/>
</dbReference>
<feature type="compositionally biased region" description="Polar residues" evidence="1">
    <location>
        <begin position="493"/>
        <end position="510"/>
    </location>
</feature>
<feature type="compositionally biased region" description="Basic and acidic residues" evidence="1">
    <location>
        <begin position="264"/>
        <end position="274"/>
    </location>
</feature>
<feature type="domain" description="ENTH" evidence="2">
    <location>
        <begin position="13"/>
        <end position="159"/>
    </location>
</feature>
<dbReference type="Proteomes" id="UP000198287">
    <property type="component" value="Unassembled WGS sequence"/>
</dbReference>
<proteinExistence type="predicted"/>
<feature type="region of interest" description="Disordered" evidence="1">
    <location>
        <begin position="193"/>
        <end position="330"/>
    </location>
</feature>